<reference evidence="4" key="1">
    <citation type="submission" date="2022-11" db="UniProtKB">
        <authorList>
            <consortium name="WormBaseParasite"/>
        </authorList>
    </citation>
    <scope>IDENTIFICATION</scope>
</reference>
<evidence type="ECO:0000256" key="1">
    <source>
        <dbReference type="SAM" id="MobiDB-lite"/>
    </source>
</evidence>
<dbReference type="WBParaSite" id="PSAMB.scaffold6765size8831.g29060.t1">
    <property type="protein sequence ID" value="PSAMB.scaffold6765size8831.g29060.t1"/>
    <property type="gene ID" value="PSAMB.scaffold6765size8831.g29060"/>
</dbReference>
<feature type="region of interest" description="Disordered" evidence="1">
    <location>
        <begin position="172"/>
        <end position="207"/>
    </location>
</feature>
<dbReference type="InterPro" id="IPR032570">
    <property type="entry name" value="SF1-HH"/>
</dbReference>
<keyword evidence="3" id="KW-1185">Reference proteome</keyword>
<feature type="region of interest" description="Disordered" evidence="1">
    <location>
        <begin position="1"/>
        <end position="159"/>
    </location>
</feature>
<feature type="compositionally biased region" description="Polar residues" evidence="1">
    <location>
        <begin position="25"/>
        <end position="48"/>
    </location>
</feature>
<dbReference type="Pfam" id="PF16275">
    <property type="entry name" value="SF1-HH"/>
    <property type="match status" value="1"/>
</dbReference>
<dbReference type="AlphaFoldDB" id="A0A914X7N5"/>
<feature type="compositionally biased region" description="Basic residues" evidence="1">
    <location>
        <begin position="82"/>
        <end position="125"/>
    </location>
</feature>
<sequence>MPGKTGTGGNTEPMPFRRVFGPQAGAQNSSTPPSISPALSQTLSTGRPQSPYGLDLKPPAVEEEGEKVRERDRDRDRSSSKKEKRKKRSRSRSRSKERSKKRKRSRSRSRSRSRERSSRRRRDRSRSRSKDRDRSSRNDPSEDSSAGGGGFPVPTMPVGQHGLLTKQEVEGDAAGGDGAAEGTKRARKSRWSTGKSFVPGMPTILPSNLTDEQRQAYLLQLEIEDATRRLRLGDFGINTDPAQRLIMIPRGSLCLAGRRRLRPSLPGNCCLATASGDGGRPIALKTAVSYTETDHDGPSVFLIDRD</sequence>
<accession>A0A914X7N5</accession>
<feature type="compositionally biased region" description="Basic and acidic residues" evidence="1">
    <location>
        <begin position="66"/>
        <end position="81"/>
    </location>
</feature>
<protein>
    <submittedName>
        <fullName evidence="4">Splicing factor 1 helix-hairpin domain-containing protein</fullName>
    </submittedName>
</protein>
<organism evidence="3 4">
    <name type="scientific">Plectus sambesii</name>
    <dbReference type="NCBI Taxonomy" id="2011161"/>
    <lineage>
        <taxon>Eukaryota</taxon>
        <taxon>Metazoa</taxon>
        <taxon>Ecdysozoa</taxon>
        <taxon>Nematoda</taxon>
        <taxon>Chromadorea</taxon>
        <taxon>Plectida</taxon>
        <taxon>Plectina</taxon>
        <taxon>Plectoidea</taxon>
        <taxon>Plectidae</taxon>
        <taxon>Plectus</taxon>
    </lineage>
</organism>
<proteinExistence type="predicted"/>
<evidence type="ECO:0000313" key="4">
    <source>
        <dbReference type="WBParaSite" id="PSAMB.scaffold6765size8831.g29060.t1"/>
    </source>
</evidence>
<evidence type="ECO:0000259" key="2">
    <source>
        <dbReference type="Pfam" id="PF16275"/>
    </source>
</evidence>
<name>A0A914X7N5_9BILA</name>
<feature type="domain" description="Splicing factor 1 helix-hairpin" evidence="2">
    <location>
        <begin position="187"/>
        <end position="244"/>
    </location>
</feature>
<feature type="compositionally biased region" description="Basic and acidic residues" evidence="1">
    <location>
        <begin position="126"/>
        <end position="140"/>
    </location>
</feature>
<dbReference type="Proteomes" id="UP000887566">
    <property type="component" value="Unplaced"/>
</dbReference>
<evidence type="ECO:0000313" key="3">
    <source>
        <dbReference type="Proteomes" id="UP000887566"/>
    </source>
</evidence>